<reference evidence="2" key="1">
    <citation type="submission" date="2014-03" db="EMBL/GenBank/DDBJ databases">
        <authorList>
            <person name="Aksoy S."/>
            <person name="Warren W."/>
            <person name="Wilson R.K."/>
        </authorList>
    </citation>
    <scope>NUCLEOTIDE SEQUENCE [LARGE SCALE GENOMIC DNA]</scope>
    <source>
        <strain evidence="2">IAEA</strain>
    </source>
</reference>
<dbReference type="AlphaFoldDB" id="A0A1B0A4R4"/>
<sequence>MKKAKVLAKLTGLQGWSIGKKVKHLREQQQRKLDFGQHVEHARDSLISADHMRQKSPWFQFLSYCIKGKEIKPKKIEANKENKKIWQQQAQYYYSHTLEPHKSVPLASEADT</sequence>
<reference evidence="1" key="2">
    <citation type="submission" date="2020-05" db="UniProtKB">
        <authorList>
            <consortium name="EnsemblMetazoa"/>
        </authorList>
    </citation>
    <scope>IDENTIFICATION</scope>
    <source>
        <strain evidence="1">IAEA</strain>
    </source>
</reference>
<proteinExistence type="predicted"/>
<dbReference type="VEuPathDB" id="VectorBase:GPAI034436"/>
<organism evidence="1 2">
    <name type="scientific">Glossina pallidipes</name>
    <name type="common">Tsetse fly</name>
    <dbReference type="NCBI Taxonomy" id="7398"/>
    <lineage>
        <taxon>Eukaryota</taxon>
        <taxon>Metazoa</taxon>
        <taxon>Ecdysozoa</taxon>
        <taxon>Arthropoda</taxon>
        <taxon>Hexapoda</taxon>
        <taxon>Insecta</taxon>
        <taxon>Pterygota</taxon>
        <taxon>Neoptera</taxon>
        <taxon>Endopterygota</taxon>
        <taxon>Diptera</taxon>
        <taxon>Brachycera</taxon>
        <taxon>Muscomorpha</taxon>
        <taxon>Hippoboscoidea</taxon>
        <taxon>Glossinidae</taxon>
        <taxon>Glossina</taxon>
    </lineage>
</organism>
<name>A0A1B0A4R4_GLOPL</name>
<evidence type="ECO:0000313" key="1">
    <source>
        <dbReference type="EnsemblMetazoa" id="GPAI034436-PA"/>
    </source>
</evidence>
<dbReference type="Proteomes" id="UP000092445">
    <property type="component" value="Unassembled WGS sequence"/>
</dbReference>
<protein>
    <submittedName>
        <fullName evidence="1">Uncharacterized protein</fullName>
    </submittedName>
</protein>
<keyword evidence="2" id="KW-1185">Reference proteome</keyword>
<dbReference type="EnsemblMetazoa" id="GPAI034436-RA">
    <property type="protein sequence ID" value="GPAI034436-PA"/>
    <property type="gene ID" value="GPAI034436"/>
</dbReference>
<accession>A0A1B0A4R4</accession>
<evidence type="ECO:0000313" key="2">
    <source>
        <dbReference type="Proteomes" id="UP000092445"/>
    </source>
</evidence>